<dbReference type="PROSITE" id="PS50918">
    <property type="entry name" value="WWE"/>
    <property type="match status" value="1"/>
</dbReference>
<evidence type="ECO:0000256" key="4">
    <source>
        <dbReference type="PROSITE-ProRule" id="PRU00175"/>
    </source>
</evidence>
<dbReference type="GO" id="GO:0006511">
    <property type="term" value="P:ubiquitin-dependent protein catabolic process"/>
    <property type="evidence" value="ECO:0007669"/>
    <property type="project" value="UniProtKB-UniRule"/>
</dbReference>
<feature type="compositionally biased region" description="Basic and acidic residues" evidence="6">
    <location>
        <begin position="67"/>
        <end position="77"/>
    </location>
</feature>
<keyword evidence="2 4" id="KW-0863">Zinc-finger</keyword>
<comment type="subcellular location">
    <subcellularLocation>
        <location evidence="5">Cytoplasm</location>
        <location evidence="5">Cytosol</location>
    </subcellularLocation>
</comment>
<evidence type="ECO:0000256" key="6">
    <source>
        <dbReference type="SAM" id="MobiDB-lite"/>
    </source>
</evidence>
<evidence type="ECO:0000313" key="9">
    <source>
        <dbReference type="EMBL" id="GMT29335.1"/>
    </source>
</evidence>
<dbReference type="Pfam" id="PF02825">
    <property type="entry name" value="WWE"/>
    <property type="match status" value="1"/>
</dbReference>
<comment type="PTM">
    <text evidence="5">Ubiquitinated; autoubiquitinated.</text>
</comment>
<feature type="region of interest" description="Disordered" evidence="6">
    <location>
        <begin position="67"/>
        <end position="106"/>
    </location>
</feature>
<keyword evidence="5" id="KW-0963">Cytoplasm</keyword>
<dbReference type="InterPro" id="IPR004170">
    <property type="entry name" value="WWE_dom"/>
</dbReference>
<evidence type="ECO:0000256" key="5">
    <source>
        <dbReference type="RuleBase" id="RU367115"/>
    </source>
</evidence>
<evidence type="ECO:0000259" key="7">
    <source>
        <dbReference type="PROSITE" id="PS50089"/>
    </source>
</evidence>
<protein>
    <recommendedName>
        <fullName evidence="5">E3 ubiquitin-protein ligase</fullName>
        <ecNumber evidence="5">2.3.2.27</ecNumber>
    </recommendedName>
</protein>
<comment type="pathway">
    <text evidence="5">Protein modification; protein ubiquitination.</text>
</comment>
<dbReference type="GO" id="GO:0072572">
    <property type="term" value="F:poly-ADP-D-ribose binding"/>
    <property type="evidence" value="ECO:0007669"/>
    <property type="project" value="UniProtKB-UniRule"/>
</dbReference>
<dbReference type="Gene3D" id="3.30.720.50">
    <property type="match status" value="1"/>
</dbReference>
<dbReference type="Pfam" id="PF00097">
    <property type="entry name" value="zf-C3HC4"/>
    <property type="match status" value="1"/>
</dbReference>
<dbReference type="GO" id="GO:0005829">
    <property type="term" value="C:cytosol"/>
    <property type="evidence" value="ECO:0007669"/>
    <property type="project" value="UniProtKB-SubCell"/>
</dbReference>
<accession>A0AAV5WFE3</accession>
<dbReference type="EMBL" id="BTSY01000005">
    <property type="protein sequence ID" value="GMT29335.1"/>
    <property type="molecule type" value="Genomic_DNA"/>
</dbReference>
<comment type="function">
    <text evidence="5">E3 ubiquitin-protein ligase that specifically binds poly-ADP-ribosylated proteins and mediates their ubiquitination and subsequent degradation.</text>
</comment>
<keyword evidence="10" id="KW-1185">Reference proteome</keyword>
<feature type="domain" description="WWE" evidence="8">
    <location>
        <begin position="127"/>
        <end position="214"/>
    </location>
</feature>
<name>A0AAV5WFE3_9BILA</name>
<evidence type="ECO:0000313" key="10">
    <source>
        <dbReference type="Proteomes" id="UP001432322"/>
    </source>
</evidence>
<dbReference type="PROSITE" id="PS00518">
    <property type="entry name" value="ZF_RING_1"/>
    <property type="match status" value="1"/>
</dbReference>
<feature type="compositionally biased region" description="Acidic residues" evidence="6">
    <location>
        <begin position="78"/>
        <end position="90"/>
    </location>
</feature>
<dbReference type="FunFam" id="3.30.720.50:FF:000010">
    <property type="entry name" value="Zinc finger protein"/>
    <property type="match status" value="1"/>
</dbReference>
<evidence type="ECO:0000256" key="1">
    <source>
        <dbReference type="ARBA" id="ARBA00022723"/>
    </source>
</evidence>
<dbReference type="PROSITE" id="PS50089">
    <property type="entry name" value="ZF_RING_2"/>
    <property type="match status" value="1"/>
</dbReference>
<dbReference type="AlphaFoldDB" id="A0AAV5WFE3"/>
<sequence>MATEGDCAICYSKILLPLTLDCDHTFCFTCIKGVYLTSMDDEDNEDGPCCPMCREPIDDELFDHPTVKGQLDMRDPEEKEEEKEKEEEGDEEKKDVSNTSIASDAGDKMDDLHADLAALSVSNTVVKQEGKKKKNDSSSYWLYQGGGGGWWRFDPRCEKDLEKGREEGKDSIKMLICGNMYCMNLDKMVQQRLQECDYDDTGYHLTGQNRSIRRVESKEELETLRVRGIAGVAISQ</sequence>
<keyword evidence="3 5" id="KW-0862">Zinc</keyword>
<dbReference type="InterPro" id="IPR018957">
    <property type="entry name" value="Znf_C3HC4_RING-type"/>
</dbReference>
<comment type="catalytic activity">
    <reaction evidence="5">
        <text>S-ubiquitinyl-[E2 ubiquitin-conjugating enzyme]-L-cysteine + [acceptor protein]-L-lysine = [E2 ubiquitin-conjugating enzyme]-L-cysteine + N(6)-ubiquitinyl-[acceptor protein]-L-lysine.</text>
        <dbReference type="EC" id="2.3.2.27"/>
    </reaction>
</comment>
<dbReference type="EC" id="2.3.2.27" evidence="5"/>
<dbReference type="InterPro" id="IPR013083">
    <property type="entry name" value="Znf_RING/FYVE/PHD"/>
</dbReference>
<comment type="caution">
    <text evidence="9">The sequence shown here is derived from an EMBL/GenBank/DDBJ whole genome shotgun (WGS) entry which is preliminary data.</text>
</comment>
<evidence type="ECO:0000256" key="3">
    <source>
        <dbReference type="ARBA" id="ARBA00022833"/>
    </source>
</evidence>
<evidence type="ECO:0000256" key="2">
    <source>
        <dbReference type="ARBA" id="ARBA00022771"/>
    </source>
</evidence>
<dbReference type="GO" id="GO:0061630">
    <property type="term" value="F:ubiquitin protein ligase activity"/>
    <property type="evidence" value="ECO:0007669"/>
    <property type="project" value="UniProtKB-UniRule"/>
</dbReference>
<reference evidence="9" key="1">
    <citation type="submission" date="2023-10" db="EMBL/GenBank/DDBJ databases">
        <title>Genome assembly of Pristionchus species.</title>
        <authorList>
            <person name="Yoshida K."/>
            <person name="Sommer R.J."/>
        </authorList>
    </citation>
    <scope>NUCLEOTIDE SEQUENCE</scope>
    <source>
        <strain evidence="9">RS5133</strain>
    </source>
</reference>
<gene>
    <name evidence="9" type="ORF">PFISCL1PPCAC_20632</name>
</gene>
<dbReference type="InterPro" id="IPR017907">
    <property type="entry name" value="Znf_RING_CS"/>
</dbReference>
<dbReference type="InterPro" id="IPR001841">
    <property type="entry name" value="Znf_RING"/>
</dbReference>
<dbReference type="InterPro" id="IPR037197">
    <property type="entry name" value="WWE_dom_sf"/>
</dbReference>
<dbReference type="PANTHER" id="PTHR13417:SF2">
    <property type="entry name" value="E3 UBIQUITIN-PROTEIN LIGASE RNF146"/>
    <property type="match status" value="1"/>
</dbReference>
<organism evidence="9 10">
    <name type="scientific">Pristionchus fissidentatus</name>
    <dbReference type="NCBI Taxonomy" id="1538716"/>
    <lineage>
        <taxon>Eukaryota</taxon>
        <taxon>Metazoa</taxon>
        <taxon>Ecdysozoa</taxon>
        <taxon>Nematoda</taxon>
        <taxon>Chromadorea</taxon>
        <taxon>Rhabditida</taxon>
        <taxon>Rhabditina</taxon>
        <taxon>Diplogasteromorpha</taxon>
        <taxon>Diplogasteroidea</taxon>
        <taxon>Neodiplogasteridae</taxon>
        <taxon>Pristionchus</taxon>
    </lineage>
</organism>
<proteinExistence type="predicted"/>
<dbReference type="InterPro" id="IPR018123">
    <property type="entry name" value="WWE-dom_subgr"/>
</dbReference>
<dbReference type="GO" id="GO:0008270">
    <property type="term" value="F:zinc ion binding"/>
    <property type="evidence" value="ECO:0007669"/>
    <property type="project" value="UniProtKB-UniRule"/>
</dbReference>
<keyword evidence="1 5" id="KW-0479">Metal-binding</keyword>
<comment type="domain">
    <text evidence="5">The WWE domain mediates non-covalent poly(ADP-ribose)-binding.</text>
</comment>
<dbReference type="InterPro" id="IPR033509">
    <property type="entry name" value="RNF146"/>
</dbReference>
<dbReference type="SMART" id="SM00678">
    <property type="entry name" value="WWE"/>
    <property type="match status" value="1"/>
</dbReference>
<dbReference type="Gene3D" id="3.30.40.10">
    <property type="entry name" value="Zinc/RING finger domain, C3HC4 (zinc finger)"/>
    <property type="match status" value="1"/>
</dbReference>
<dbReference type="PANTHER" id="PTHR13417">
    <property type="entry name" value="E3 UBIQUITIN-PROTEIN LIGASE RNF146"/>
    <property type="match status" value="1"/>
</dbReference>
<dbReference type="GO" id="GO:0005634">
    <property type="term" value="C:nucleus"/>
    <property type="evidence" value="ECO:0007669"/>
    <property type="project" value="TreeGrafter"/>
</dbReference>
<dbReference type="SUPFAM" id="SSF117839">
    <property type="entry name" value="WWE domain"/>
    <property type="match status" value="1"/>
</dbReference>
<dbReference type="Proteomes" id="UP001432322">
    <property type="component" value="Unassembled WGS sequence"/>
</dbReference>
<dbReference type="SMART" id="SM00184">
    <property type="entry name" value="RING"/>
    <property type="match status" value="1"/>
</dbReference>
<keyword evidence="5" id="KW-0808">Transferase</keyword>
<evidence type="ECO:0000259" key="8">
    <source>
        <dbReference type="PROSITE" id="PS50918"/>
    </source>
</evidence>
<keyword evidence="5" id="KW-0833">Ubl conjugation pathway</keyword>
<dbReference type="GO" id="GO:0051865">
    <property type="term" value="P:protein autoubiquitination"/>
    <property type="evidence" value="ECO:0007669"/>
    <property type="project" value="UniProtKB-UniRule"/>
</dbReference>
<dbReference type="GO" id="GO:0016055">
    <property type="term" value="P:Wnt signaling pathway"/>
    <property type="evidence" value="ECO:0007669"/>
    <property type="project" value="InterPro"/>
</dbReference>
<feature type="domain" description="RING-type" evidence="7">
    <location>
        <begin position="7"/>
        <end position="54"/>
    </location>
</feature>
<dbReference type="SUPFAM" id="SSF57850">
    <property type="entry name" value="RING/U-box"/>
    <property type="match status" value="1"/>
</dbReference>